<organism evidence="1">
    <name type="scientific">Arundo donax</name>
    <name type="common">Giant reed</name>
    <name type="synonym">Donax arundinaceus</name>
    <dbReference type="NCBI Taxonomy" id="35708"/>
    <lineage>
        <taxon>Eukaryota</taxon>
        <taxon>Viridiplantae</taxon>
        <taxon>Streptophyta</taxon>
        <taxon>Embryophyta</taxon>
        <taxon>Tracheophyta</taxon>
        <taxon>Spermatophyta</taxon>
        <taxon>Magnoliopsida</taxon>
        <taxon>Liliopsida</taxon>
        <taxon>Poales</taxon>
        <taxon>Poaceae</taxon>
        <taxon>PACMAD clade</taxon>
        <taxon>Arundinoideae</taxon>
        <taxon>Arundineae</taxon>
        <taxon>Arundo</taxon>
    </lineage>
</organism>
<sequence>MVSADITSACGKHFHRRAFADVSSARLWKWFPQVGNVDVSKGLPVEMLGLYKTHPPHVKT</sequence>
<dbReference type="AlphaFoldDB" id="A0A0A9A4N6"/>
<accession>A0A0A9A4N6</accession>
<dbReference type="EMBL" id="GBRH01252982">
    <property type="protein sequence ID" value="JAD44913.1"/>
    <property type="molecule type" value="Transcribed_RNA"/>
</dbReference>
<evidence type="ECO:0000313" key="1">
    <source>
        <dbReference type="EMBL" id="JAD44913.1"/>
    </source>
</evidence>
<name>A0A0A9A4N6_ARUDO</name>
<reference evidence="1" key="1">
    <citation type="submission" date="2014-09" db="EMBL/GenBank/DDBJ databases">
        <authorList>
            <person name="Magalhaes I.L.F."/>
            <person name="Oliveira U."/>
            <person name="Santos F.R."/>
            <person name="Vidigal T.H.D.A."/>
            <person name="Brescovit A.D."/>
            <person name="Santos A.J."/>
        </authorList>
    </citation>
    <scope>NUCLEOTIDE SEQUENCE</scope>
    <source>
        <tissue evidence="1">Shoot tissue taken approximately 20 cm above the soil surface</tissue>
    </source>
</reference>
<protein>
    <submittedName>
        <fullName evidence="1">Uncharacterized protein</fullName>
    </submittedName>
</protein>
<reference evidence="1" key="2">
    <citation type="journal article" date="2015" name="Data Brief">
        <title>Shoot transcriptome of the giant reed, Arundo donax.</title>
        <authorList>
            <person name="Barrero R.A."/>
            <person name="Guerrero F.D."/>
            <person name="Moolhuijzen P."/>
            <person name="Goolsby J.A."/>
            <person name="Tidwell J."/>
            <person name="Bellgard S.E."/>
            <person name="Bellgard M.I."/>
        </authorList>
    </citation>
    <scope>NUCLEOTIDE SEQUENCE</scope>
    <source>
        <tissue evidence="1">Shoot tissue taken approximately 20 cm above the soil surface</tissue>
    </source>
</reference>
<proteinExistence type="predicted"/>